<sequence>MHFRALIAVTFAAFALAQDEQSIPKNYPRDCAKYCGPPVTVARQCGEEGIECVCGTKRMPHLIPLCEACTSAISGDSEAADYSRTMTRIRNQCGFEEASREFESGATTPVIGAGAVAVAALLAAL</sequence>
<protein>
    <submittedName>
        <fullName evidence="1">Uncharacterized protein</fullName>
    </submittedName>
</protein>
<dbReference type="Proteomes" id="UP001281147">
    <property type="component" value="Unassembled WGS sequence"/>
</dbReference>
<keyword evidence="2" id="KW-1185">Reference proteome</keyword>
<reference evidence="1" key="1">
    <citation type="submission" date="2023-07" db="EMBL/GenBank/DDBJ databases">
        <title>Black Yeasts Isolated from many extreme environments.</title>
        <authorList>
            <person name="Coleine C."/>
            <person name="Stajich J.E."/>
            <person name="Selbmann L."/>
        </authorList>
    </citation>
    <scope>NUCLEOTIDE SEQUENCE</scope>
    <source>
        <strain evidence="1">CCFEE 5714</strain>
    </source>
</reference>
<proteinExistence type="predicted"/>
<accession>A0ACC3MG67</accession>
<gene>
    <name evidence="1" type="ORF">LTR37_018807</name>
</gene>
<dbReference type="EMBL" id="JAUTXU010000272">
    <property type="protein sequence ID" value="KAK3691219.1"/>
    <property type="molecule type" value="Genomic_DNA"/>
</dbReference>
<comment type="caution">
    <text evidence="1">The sequence shown here is derived from an EMBL/GenBank/DDBJ whole genome shotgun (WGS) entry which is preliminary data.</text>
</comment>
<evidence type="ECO:0000313" key="2">
    <source>
        <dbReference type="Proteomes" id="UP001281147"/>
    </source>
</evidence>
<name>A0ACC3MG67_9PEZI</name>
<evidence type="ECO:0000313" key="1">
    <source>
        <dbReference type="EMBL" id="KAK3691219.1"/>
    </source>
</evidence>
<organism evidence="1 2">
    <name type="scientific">Vermiconidia calcicola</name>
    <dbReference type="NCBI Taxonomy" id="1690605"/>
    <lineage>
        <taxon>Eukaryota</taxon>
        <taxon>Fungi</taxon>
        <taxon>Dikarya</taxon>
        <taxon>Ascomycota</taxon>
        <taxon>Pezizomycotina</taxon>
        <taxon>Dothideomycetes</taxon>
        <taxon>Dothideomycetidae</taxon>
        <taxon>Mycosphaerellales</taxon>
        <taxon>Extremaceae</taxon>
        <taxon>Vermiconidia</taxon>
    </lineage>
</organism>